<dbReference type="GO" id="GO:0051304">
    <property type="term" value="P:chromosome separation"/>
    <property type="evidence" value="ECO:0007669"/>
    <property type="project" value="InterPro"/>
</dbReference>
<evidence type="ECO:0000256" key="3">
    <source>
        <dbReference type="ARBA" id="ARBA00022829"/>
    </source>
</evidence>
<keyword evidence="2 5" id="KW-0132">Cell division</keyword>
<keyword evidence="3 5" id="KW-0159">Chromosome partition</keyword>
<evidence type="ECO:0000313" key="6">
    <source>
        <dbReference type="EMBL" id="KRM62508.1"/>
    </source>
</evidence>
<dbReference type="InterPro" id="IPR036390">
    <property type="entry name" value="WH_DNA-bd_sf"/>
</dbReference>
<comment type="caution">
    <text evidence="6">The sequence shown here is derived from an EMBL/GenBank/DDBJ whole genome shotgun (WGS) entry which is preliminary data.</text>
</comment>
<dbReference type="GO" id="GO:0051301">
    <property type="term" value="P:cell division"/>
    <property type="evidence" value="ECO:0007669"/>
    <property type="project" value="UniProtKB-KW"/>
</dbReference>
<name>A0A0R2AI12_9LACO</name>
<dbReference type="STRING" id="1423813.FC26_GL002082"/>
<gene>
    <name evidence="5" type="primary">scpB</name>
    <name evidence="6" type="ORF">FC26_GL002082</name>
</gene>
<dbReference type="GO" id="GO:0005737">
    <property type="term" value="C:cytoplasm"/>
    <property type="evidence" value="ECO:0007669"/>
    <property type="project" value="UniProtKB-SubCell"/>
</dbReference>
<reference evidence="6 7" key="1">
    <citation type="journal article" date="2015" name="Genome Announc.">
        <title>Expanding the biotechnology potential of lactobacilli through comparative genomics of 213 strains and associated genera.</title>
        <authorList>
            <person name="Sun Z."/>
            <person name="Harris H.M."/>
            <person name="McCann A."/>
            <person name="Guo C."/>
            <person name="Argimon S."/>
            <person name="Zhang W."/>
            <person name="Yang X."/>
            <person name="Jeffery I.B."/>
            <person name="Cooney J.C."/>
            <person name="Kagawa T.F."/>
            <person name="Liu W."/>
            <person name="Song Y."/>
            <person name="Salvetti E."/>
            <person name="Wrobel A."/>
            <person name="Rasinkangas P."/>
            <person name="Parkhill J."/>
            <person name="Rea M.C."/>
            <person name="O'Sullivan O."/>
            <person name="Ritari J."/>
            <person name="Douillard F.P."/>
            <person name="Paul Ross R."/>
            <person name="Yang R."/>
            <person name="Briner A.E."/>
            <person name="Felis G.E."/>
            <person name="de Vos W.M."/>
            <person name="Barrangou R."/>
            <person name="Klaenhammer T.R."/>
            <person name="Caufield P.W."/>
            <person name="Cui Y."/>
            <person name="Zhang H."/>
            <person name="O'Toole P.W."/>
        </authorList>
    </citation>
    <scope>NUCLEOTIDE SEQUENCE [LARGE SCALE GENOMIC DNA]</scope>
    <source>
        <strain evidence="6 7">DSM 20634</strain>
    </source>
</reference>
<comment type="similarity">
    <text evidence="5">Belongs to the ScpB family.</text>
</comment>
<dbReference type="GO" id="GO:0006260">
    <property type="term" value="P:DNA replication"/>
    <property type="evidence" value="ECO:0007669"/>
    <property type="project" value="UniProtKB-UniRule"/>
</dbReference>
<organism evidence="6 7">
    <name type="scientific">Paucilactobacillus vaccinostercus DSM 20634</name>
    <dbReference type="NCBI Taxonomy" id="1423813"/>
    <lineage>
        <taxon>Bacteria</taxon>
        <taxon>Bacillati</taxon>
        <taxon>Bacillota</taxon>
        <taxon>Bacilli</taxon>
        <taxon>Lactobacillales</taxon>
        <taxon>Lactobacillaceae</taxon>
        <taxon>Paucilactobacillus</taxon>
    </lineage>
</organism>
<keyword evidence="1 5" id="KW-0963">Cytoplasm</keyword>
<dbReference type="EMBL" id="AYYY01000005">
    <property type="protein sequence ID" value="KRM62508.1"/>
    <property type="molecule type" value="Genomic_DNA"/>
</dbReference>
<dbReference type="PANTHER" id="PTHR34298">
    <property type="entry name" value="SEGREGATION AND CONDENSATION PROTEIN B"/>
    <property type="match status" value="1"/>
</dbReference>
<dbReference type="InterPro" id="IPR005234">
    <property type="entry name" value="ScpB_csome_segregation"/>
</dbReference>
<keyword evidence="4 5" id="KW-0131">Cell cycle</keyword>
<dbReference type="PATRIC" id="fig|1423813.3.peg.2119"/>
<dbReference type="AlphaFoldDB" id="A0A0R2AI12"/>
<dbReference type="PANTHER" id="PTHR34298:SF2">
    <property type="entry name" value="SEGREGATION AND CONDENSATION PROTEIN B"/>
    <property type="match status" value="1"/>
</dbReference>
<comment type="subcellular location">
    <subcellularLocation>
        <location evidence="5">Cytoplasm</location>
    </subcellularLocation>
    <text evidence="5">Associated with two foci at the outer edges of the nucleoid region in young cells, and at four foci within both cell halves in older cells.</text>
</comment>
<dbReference type="RefSeq" id="WP_057777201.1">
    <property type="nucleotide sequence ID" value="NZ_AYYY01000005.1"/>
</dbReference>
<dbReference type="OrthoDB" id="9806226at2"/>
<dbReference type="SUPFAM" id="SSF46785">
    <property type="entry name" value="Winged helix' DNA-binding domain"/>
    <property type="match status" value="2"/>
</dbReference>
<evidence type="ECO:0000256" key="4">
    <source>
        <dbReference type="ARBA" id="ARBA00023306"/>
    </source>
</evidence>
<dbReference type="Proteomes" id="UP000051733">
    <property type="component" value="Unassembled WGS sequence"/>
</dbReference>
<dbReference type="HAMAP" id="MF_01804">
    <property type="entry name" value="ScpB"/>
    <property type="match status" value="1"/>
</dbReference>
<dbReference type="Pfam" id="PF04079">
    <property type="entry name" value="SMC_ScpB"/>
    <property type="match status" value="1"/>
</dbReference>
<dbReference type="InterPro" id="IPR036388">
    <property type="entry name" value="WH-like_DNA-bd_sf"/>
</dbReference>
<protein>
    <recommendedName>
        <fullName evidence="5">Segregation and condensation protein B</fullName>
    </recommendedName>
</protein>
<accession>A0A0R2AI12</accession>
<keyword evidence="7" id="KW-1185">Reference proteome</keyword>
<comment type="function">
    <text evidence="5">Participates in chromosomal partition during cell division. May act via the formation of a condensin-like complex containing Smc and ScpA that pull DNA away from mid-cell into both cell halves.</text>
</comment>
<evidence type="ECO:0000313" key="7">
    <source>
        <dbReference type="Proteomes" id="UP000051733"/>
    </source>
</evidence>
<dbReference type="PIRSF" id="PIRSF019345">
    <property type="entry name" value="ScpB"/>
    <property type="match status" value="1"/>
</dbReference>
<dbReference type="Gene3D" id="1.10.10.10">
    <property type="entry name" value="Winged helix-like DNA-binding domain superfamily/Winged helix DNA-binding domain"/>
    <property type="match status" value="2"/>
</dbReference>
<comment type="subunit">
    <text evidence="5">Homodimer. Homodimerization may be required to stabilize the binding of ScpA to the Smc head domains. Component of a cohesin-like complex composed of ScpA, ScpB and the Smc homodimer, in which ScpA and ScpB bind to the head domain of Smc. The presence of the three proteins is required for the association of the complex with DNA.</text>
</comment>
<proteinExistence type="inferred from homology"/>
<sequence length="194" mass="21809">MNNLAQIESLIFISGDEGISLTDLVSITGFMRPAVQTMVEQLTHKYADDEQSALVVLESDQTYRLATKKTLAPIVKQYFEVPLTTPLSPALLEVLAIIAYRQPITRLEIDEIRGVQSSATLQKLILRNLIEEHGRLNAPGRPFLYATTPYFLDYFGLTGIDALPQLPQIDDIDNEALNGDLFLQAFENRKREDN</sequence>
<evidence type="ECO:0000256" key="2">
    <source>
        <dbReference type="ARBA" id="ARBA00022618"/>
    </source>
</evidence>
<evidence type="ECO:0000256" key="5">
    <source>
        <dbReference type="HAMAP-Rule" id="MF_01804"/>
    </source>
</evidence>
<dbReference type="NCBIfam" id="TIGR00281">
    <property type="entry name" value="SMC-Scp complex subunit ScpB"/>
    <property type="match status" value="1"/>
</dbReference>
<evidence type="ECO:0000256" key="1">
    <source>
        <dbReference type="ARBA" id="ARBA00022490"/>
    </source>
</evidence>